<evidence type="ECO:0000256" key="3">
    <source>
        <dbReference type="ARBA" id="ARBA00022475"/>
    </source>
</evidence>
<feature type="transmembrane region" description="Helical" evidence="7">
    <location>
        <begin position="303"/>
        <end position="320"/>
    </location>
</feature>
<reference evidence="8 10" key="2">
    <citation type="journal article" date="2018" name="Microb. Genom.">
        <title>Deciphering the unexplored Leptospira diversity from soils uncovers genomic evolution to virulence.</title>
        <authorList>
            <person name="Thibeaux R."/>
            <person name="Iraola G."/>
            <person name="Ferres I."/>
            <person name="Bierque E."/>
            <person name="Girault D."/>
            <person name="Soupe-Gilbert M.E."/>
            <person name="Picardeau M."/>
            <person name="Goarant C."/>
        </authorList>
    </citation>
    <scope>NUCLEOTIDE SEQUENCE [LARGE SCALE GENOMIC DNA]</scope>
    <source>
        <strain evidence="8 10">ATI7-C-A5</strain>
    </source>
</reference>
<comment type="caution">
    <text evidence="9">The sequence shown here is derived from an EMBL/GenBank/DDBJ whole genome shotgun (WGS) entry which is preliminary data.</text>
</comment>
<feature type="transmembrane region" description="Helical" evidence="7">
    <location>
        <begin position="14"/>
        <end position="32"/>
    </location>
</feature>
<keyword evidence="4 7" id="KW-0812">Transmembrane</keyword>
<feature type="transmembrane region" description="Helical" evidence="7">
    <location>
        <begin position="251"/>
        <end position="270"/>
    </location>
</feature>
<dbReference type="Proteomes" id="UP000232122">
    <property type="component" value="Unassembled WGS sequence"/>
</dbReference>
<organism evidence="9">
    <name type="scientific">Leptospira ellisii</name>
    <dbReference type="NCBI Taxonomy" id="2023197"/>
    <lineage>
        <taxon>Bacteria</taxon>
        <taxon>Pseudomonadati</taxon>
        <taxon>Spirochaetota</taxon>
        <taxon>Spirochaetia</taxon>
        <taxon>Leptospirales</taxon>
        <taxon>Leptospiraceae</taxon>
        <taxon>Leptospira</taxon>
    </lineage>
</organism>
<accession>A0A2N0BQ44</accession>
<keyword evidence="10" id="KW-1185">Reference proteome</keyword>
<dbReference type="GO" id="GO:0005886">
    <property type="term" value="C:plasma membrane"/>
    <property type="evidence" value="ECO:0007669"/>
    <property type="project" value="UniProtKB-SubCell"/>
</dbReference>
<comment type="similarity">
    <text evidence="2">Belongs to the chromate ion transporter (CHR) (TC 2.A.51) family.</text>
</comment>
<accession>A0A2N0B677</accession>
<dbReference type="NCBIfam" id="TIGR00937">
    <property type="entry name" value="2A51"/>
    <property type="match status" value="1"/>
</dbReference>
<name>A0A2N0B677_9LEPT</name>
<proteinExistence type="inferred from homology"/>
<dbReference type="InterPro" id="IPR014047">
    <property type="entry name" value="Chr_Tranpt_l_chain"/>
</dbReference>
<dbReference type="PANTHER" id="PTHR33567:SF3">
    <property type="entry name" value="CHROMATE ION TRANSPORTER (EUROFUNG)"/>
    <property type="match status" value="1"/>
</dbReference>
<feature type="transmembrane region" description="Helical" evidence="7">
    <location>
        <begin position="427"/>
        <end position="446"/>
    </location>
</feature>
<keyword evidence="3" id="KW-1003">Cell membrane</keyword>
<dbReference type="RefSeq" id="WP_100745507.1">
    <property type="nucleotide sequence ID" value="NZ_NPEF02000030.1"/>
</dbReference>
<dbReference type="EMBL" id="NPEF01000185">
    <property type="protein sequence ID" value="PJZ92003.1"/>
    <property type="molecule type" value="Genomic_DNA"/>
</dbReference>
<dbReference type="GO" id="GO:0015109">
    <property type="term" value="F:chromate transmembrane transporter activity"/>
    <property type="evidence" value="ECO:0007669"/>
    <property type="project" value="InterPro"/>
</dbReference>
<feature type="transmembrane region" description="Helical" evidence="7">
    <location>
        <begin position="332"/>
        <end position="351"/>
    </location>
</feature>
<dbReference type="PANTHER" id="PTHR33567">
    <property type="entry name" value="CHROMATE ION TRANSPORTER (EUROFUNG)"/>
    <property type="match status" value="1"/>
</dbReference>
<comment type="subcellular location">
    <subcellularLocation>
        <location evidence="1">Cell membrane</location>
        <topology evidence="1">Multi-pass membrane protein</topology>
    </subcellularLocation>
</comment>
<evidence type="ECO:0000256" key="2">
    <source>
        <dbReference type="ARBA" id="ARBA00005262"/>
    </source>
</evidence>
<dbReference type="EMBL" id="NPEF02000030">
    <property type="protein sequence ID" value="MDV6237682.1"/>
    <property type="molecule type" value="Genomic_DNA"/>
</dbReference>
<evidence type="ECO:0000256" key="7">
    <source>
        <dbReference type="SAM" id="Phobius"/>
    </source>
</evidence>
<evidence type="ECO:0000256" key="6">
    <source>
        <dbReference type="ARBA" id="ARBA00023136"/>
    </source>
</evidence>
<reference evidence="9" key="1">
    <citation type="submission" date="2017-07" db="EMBL/GenBank/DDBJ databases">
        <title>Leptospira spp. isolated from tropical soils.</title>
        <authorList>
            <person name="Thibeaux R."/>
            <person name="Iraola G."/>
            <person name="Ferres I."/>
            <person name="Bierque E."/>
            <person name="Girault D."/>
            <person name="Soupe-Gilbert M.-E."/>
            <person name="Picardeau M."/>
            <person name="Goarant C."/>
        </authorList>
    </citation>
    <scope>NUCLEOTIDE SEQUENCE [LARGE SCALE GENOMIC DNA]</scope>
    <source>
        <strain evidence="9">ATI7-C-A5</strain>
    </source>
</reference>
<evidence type="ECO:0000256" key="5">
    <source>
        <dbReference type="ARBA" id="ARBA00022989"/>
    </source>
</evidence>
<feature type="transmembrane region" description="Helical" evidence="7">
    <location>
        <begin position="215"/>
        <end position="239"/>
    </location>
</feature>
<dbReference type="PIRSF" id="PIRSF004810">
    <property type="entry name" value="ChrA"/>
    <property type="match status" value="1"/>
</dbReference>
<keyword evidence="6 7" id="KW-0472">Membrane</keyword>
<gene>
    <name evidence="8" type="primary">chrA</name>
    <name evidence="8" type="ORF">CH379_018780</name>
    <name evidence="9" type="ORF">CH379_15555</name>
</gene>
<feature type="transmembrane region" description="Helical" evidence="7">
    <location>
        <begin position="164"/>
        <end position="180"/>
    </location>
</feature>
<dbReference type="OrthoDB" id="9788907at2"/>
<dbReference type="InterPro" id="IPR003370">
    <property type="entry name" value="Chromate_transpt"/>
</dbReference>
<feature type="transmembrane region" description="Helical" evidence="7">
    <location>
        <begin position="363"/>
        <end position="380"/>
    </location>
</feature>
<sequence>MSPKKPEFWETVRFWFRLGWIGFGGPAGQIALMHKTLVEEKKWISEERFSHALGYCMLLPGPEAQQLAAYLGWTLYGTIGGITAGFLFLFPSFLTFLGISSLYFSYGSAPFVVSFLNGVKPAVLSIVFVSFLNWIPKGIKTKGHAVCFAVTIIGMSVFRIPYPYLLAFSIIFGIVSFFSGKSGPAKRDAIAEEPPPFGVDLFSRSERRREENYKILKYIGGIGSAALILWTIPLLAILLFLRTEFSFWKDLILFFTKTALLTFGGAYAILPSVAEYATGAAGWIGLEEMIDGLAFGESTPGPLVMVLTFVGFLAGAHRYGSVSSGVLGLTLTAYYTFLPSFILILGGAPVVEKTRESVWLRSVLNYVTACVCGVILYLGIYFAKSVLLESNADVGSCSGAPFSCVRWLPLFTAAIGILLLRWKKEVSIYWIAACGFLFLGIDLLFYL</sequence>
<protein>
    <submittedName>
        <fullName evidence="8">Chromate efflux transporter</fullName>
    </submittedName>
    <submittedName>
        <fullName evidence="9">Chromate transporter</fullName>
    </submittedName>
</protein>
<dbReference type="Pfam" id="PF02417">
    <property type="entry name" value="Chromate_transp"/>
    <property type="match status" value="2"/>
</dbReference>
<evidence type="ECO:0000313" key="9">
    <source>
        <dbReference type="EMBL" id="PJZ92003.1"/>
    </source>
</evidence>
<evidence type="ECO:0000256" key="4">
    <source>
        <dbReference type="ARBA" id="ARBA00022692"/>
    </source>
</evidence>
<feature type="transmembrane region" description="Helical" evidence="7">
    <location>
        <begin position="400"/>
        <end position="420"/>
    </location>
</feature>
<evidence type="ECO:0000313" key="10">
    <source>
        <dbReference type="Proteomes" id="UP000232122"/>
    </source>
</evidence>
<evidence type="ECO:0000313" key="8">
    <source>
        <dbReference type="EMBL" id="MDV6237682.1"/>
    </source>
</evidence>
<evidence type="ECO:0000256" key="1">
    <source>
        <dbReference type="ARBA" id="ARBA00004651"/>
    </source>
</evidence>
<reference evidence="8" key="3">
    <citation type="submission" date="2023-10" db="EMBL/GenBank/DDBJ databases">
        <authorList>
            <person name="Picardeau M."/>
            <person name="Thibeaux R."/>
        </authorList>
    </citation>
    <scope>NUCLEOTIDE SEQUENCE</scope>
    <source>
        <strain evidence="8">ATI7-C-A5</strain>
    </source>
</reference>
<feature type="transmembrane region" description="Helical" evidence="7">
    <location>
        <begin position="111"/>
        <end position="134"/>
    </location>
</feature>
<keyword evidence="5 7" id="KW-1133">Transmembrane helix</keyword>
<dbReference type="AlphaFoldDB" id="A0A2N0B677"/>